<comment type="similarity">
    <text evidence="7">Belongs to the Leviviricetes maturation protein family.</text>
</comment>
<keyword evidence="4" id="KW-0946">Virion</keyword>
<gene>
    <name evidence="8" type="ORF">H4Bulk47395_000001</name>
</gene>
<dbReference type="EMBL" id="MN035336">
    <property type="protein sequence ID" value="QDH90193.1"/>
    <property type="molecule type" value="Genomic_RNA"/>
</dbReference>
<name>A0A514D994_9VIRU</name>
<accession>A0A514D994</accession>
<dbReference type="GO" id="GO:0039666">
    <property type="term" value="P:virion attachment to host cell pilus"/>
    <property type="evidence" value="ECO:0007669"/>
    <property type="project" value="UniProtKB-KW"/>
</dbReference>
<keyword evidence="5" id="KW-1175">Viral attachment to host cell pilus</keyword>
<comment type="subcellular location">
    <subcellularLocation>
        <location evidence="1">Virion</location>
    </subcellularLocation>
</comment>
<evidence type="ECO:0000256" key="1">
    <source>
        <dbReference type="ARBA" id="ARBA00004328"/>
    </source>
</evidence>
<keyword evidence="6" id="KW-1160">Virus entry into host cell</keyword>
<keyword evidence="2" id="KW-0945">Host-virus interaction</keyword>
<evidence type="ECO:0000256" key="2">
    <source>
        <dbReference type="ARBA" id="ARBA00022581"/>
    </source>
</evidence>
<dbReference type="GO" id="GO:0044423">
    <property type="term" value="C:virion component"/>
    <property type="evidence" value="ECO:0007669"/>
    <property type="project" value="UniProtKB-KW"/>
</dbReference>
<reference evidence="8" key="1">
    <citation type="submission" date="2019-05" db="EMBL/GenBank/DDBJ databases">
        <title>Metatranscriptomic reconstruction reveals RNA viruses with the potential to shape carbon cycling in soil.</title>
        <authorList>
            <person name="Starr E.P."/>
            <person name="Nuccio E."/>
            <person name="Pett-Ridge J."/>
            <person name="Banfield J.F."/>
            <person name="Firestone M.K."/>
        </authorList>
    </citation>
    <scope>NUCLEOTIDE SEQUENCE</scope>
    <source>
        <strain evidence="8">H4_Bulk_47_scaffold_395</strain>
    </source>
</reference>
<evidence type="ECO:0000256" key="4">
    <source>
        <dbReference type="ARBA" id="ARBA00022844"/>
    </source>
</evidence>
<protein>
    <submittedName>
        <fullName evidence="8">Uncharacterized protein</fullName>
    </submittedName>
</protein>
<sequence length="400" mass="44867">MAFLPEMKSRTEPTGPYLYSYTRFLQNLPWTESVHWSSVTETIISQCHKGTWPPPYGSKDDRGGLMSLTRQETSYPQYVEITSPFVKGKVLLLSTNLFHPMGSSSVAPTDISVLNAFGTSAIARVLPTNPNSSLSTALGELKKDGLPSLPGSSMREQTNIARRAGNEFLNAEFGWLPLVNDIKAFADSVKRSKQLIDQYMRDSDRKIRRRFTPAPINHSVRTFVGPGQCTGGNTVNNTTITETSHERYWFSGAFRYHVPVGDDFYSRLVRYEQLSHRLFDTRLTPELLWNLAPWSWAIDWFTNAGDVIHNISSLGADGLVMQYGYAMRHAYIDELASGRFTITEGAGRWSGWVSKRVLSETKYRAKAHPYGFGIDDLSLSAIQYAILAALGLTRGHRSTM</sequence>
<keyword evidence="3" id="KW-1161">Viral attachment to host cell</keyword>
<dbReference type="Pfam" id="PF03863">
    <property type="entry name" value="Phage_mat-A"/>
    <property type="match status" value="1"/>
</dbReference>
<proteinExistence type="inferred from homology"/>
<evidence type="ECO:0000256" key="7">
    <source>
        <dbReference type="ARBA" id="ARBA00035110"/>
    </source>
</evidence>
<dbReference type="InterPro" id="IPR005563">
    <property type="entry name" value="A_protein"/>
</dbReference>
<evidence type="ECO:0000256" key="3">
    <source>
        <dbReference type="ARBA" id="ARBA00022804"/>
    </source>
</evidence>
<evidence type="ECO:0000256" key="6">
    <source>
        <dbReference type="ARBA" id="ARBA00023296"/>
    </source>
</evidence>
<evidence type="ECO:0000256" key="5">
    <source>
        <dbReference type="ARBA" id="ARBA00023104"/>
    </source>
</evidence>
<evidence type="ECO:0000313" key="8">
    <source>
        <dbReference type="EMBL" id="QDH90193.1"/>
    </source>
</evidence>
<organism evidence="8">
    <name type="scientific">Leviviridae sp</name>
    <dbReference type="NCBI Taxonomy" id="2027243"/>
    <lineage>
        <taxon>Viruses</taxon>
        <taxon>Riboviria</taxon>
        <taxon>Orthornavirae</taxon>
        <taxon>Lenarviricota</taxon>
        <taxon>Leviviricetes</taxon>
        <taxon>Norzivirales</taxon>
        <taxon>Fiersviridae</taxon>
    </lineage>
</organism>